<evidence type="ECO:0000313" key="1">
    <source>
        <dbReference type="EMBL" id="KZV13728.1"/>
    </source>
</evidence>
<keyword evidence="2" id="KW-1185">Reference proteome</keyword>
<dbReference type="EMBL" id="KV027552">
    <property type="protein sequence ID" value="KZV13728.1"/>
    <property type="molecule type" value="Genomic_DNA"/>
</dbReference>
<name>A0A2Z6ZWQ6_9LAMI</name>
<protein>
    <submittedName>
        <fullName evidence="1">Uncharacterized protein</fullName>
    </submittedName>
</protein>
<organism evidence="1 2">
    <name type="scientific">Dorcoceras hygrometricum</name>
    <dbReference type="NCBI Taxonomy" id="472368"/>
    <lineage>
        <taxon>Eukaryota</taxon>
        <taxon>Viridiplantae</taxon>
        <taxon>Streptophyta</taxon>
        <taxon>Embryophyta</taxon>
        <taxon>Tracheophyta</taxon>
        <taxon>Spermatophyta</taxon>
        <taxon>Magnoliopsida</taxon>
        <taxon>eudicotyledons</taxon>
        <taxon>Gunneridae</taxon>
        <taxon>Pentapetalae</taxon>
        <taxon>asterids</taxon>
        <taxon>lamiids</taxon>
        <taxon>Lamiales</taxon>
        <taxon>Gesneriaceae</taxon>
        <taxon>Didymocarpoideae</taxon>
        <taxon>Trichosporeae</taxon>
        <taxon>Loxocarpinae</taxon>
        <taxon>Dorcoceras</taxon>
    </lineage>
</organism>
<sequence>MQRGSSPRSLTVVHGWGRGWVRWNRLYLGVVQPAGLRPGWPEQRGRTAQVAGCGVKGAAGCMESRAW</sequence>
<gene>
    <name evidence="1" type="ORF">F511_45113</name>
</gene>
<proteinExistence type="predicted"/>
<evidence type="ECO:0000313" key="2">
    <source>
        <dbReference type="Proteomes" id="UP000250235"/>
    </source>
</evidence>
<reference evidence="1 2" key="1">
    <citation type="journal article" date="2015" name="Proc. Natl. Acad. Sci. U.S.A.">
        <title>The resurrection genome of Boea hygrometrica: A blueprint for survival of dehydration.</title>
        <authorList>
            <person name="Xiao L."/>
            <person name="Yang G."/>
            <person name="Zhang L."/>
            <person name="Yang X."/>
            <person name="Zhao S."/>
            <person name="Ji Z."/>
            <person name="Zhou Q."/>
            <person name="Hu M."/>
            <person name="Wang Y."/>
            <person name="Chen M."/>
            <person name="Xu Y."/>
            <person name="Jin H."/>
            <person name="Xiao X."/>
            <person name="Hu G."/>
            <person name="Bao F."/>
            <person name="Hu Y."/>
            <person name="Wan P."/>
            <person name="Li L."/>
            <person name="Deng X."/>
            <person name="Kuang T."/>
            <person name="Xiang C."/>
            <person name="Zhu J.K."/>
            <person name="Oliver M.J."/>
            <person name="He Y."/>
        </authorList>
    </citation>
    <scope>NUCLEOTIDE SEQUENCE [LARGE SCALE GENOMIC DNA]</scope>
    <source>
        <strain evidence="2">cv. XS01</strain>
    </source>
</reference>
<dbReference type="Proteomes" id="UP000250235">
    <property type="component" value="Unassembled WGS sequence"/>
</dbReference>
<dbReference type="AlphaFoldDB" id="A0A2Z6ZWQ6"/>
<accession>A0A2Z6ZWQ6</accession>